<keyword evidence="1" id="KW-0723">Serine/threonine-protein kinase</keyword>
<dbReference type="AlphaFoldDB" id="A0AAE0EHQ7"/>
<evidence type="ECO:0000256" key="4">
    <source>
        <dbReference type="ARBA" id="ARBA00022777"/>
    </source>
</evidence>
<feature type="domain" description="Protein kinase" evidence="6">
    <location>
        <begin position="1"/>
        <end position="107"/>
    </location>
</feature>
<dbReference type="InterPro" id="IPR050108">
    <property type="entry name" value="CDK"/>
</dbReference>
<evidence type="ECO:0000259" key="6">
    <source>
        <dbReference type="PROSITE" id="PS50011"/>
    </source>
</evidence>
<dbReference type="Gene3D" id="1.10.510.10">
    <property type="entry name" value="Transferase(Phosphotransferase) domain 1"/>
    <property type="match status" value="1"/>
</dbReference>
<keyword evidence="3" id="KW-0547">Nucleotide-binding</keyword>
<accession>A0AAE0EHQ7</accession>
<evidence type="ECO:0000256" key="2">
    <source>
        <dbReference type="ARBA" id="ARBA00022679"/>
    </source>
</evidence>
<evidence type="ECO:0000313" key="7">
    <source>
        <dbReference type="EMBL" id="KAK3228786.1"/>
    </source>
</evidence>
<reference evidence="7" key="1">
    <citation type="journal article" date="2023" name="Plant J.">
        <title>Genome sequences and population genomics provide insights into the demographic history, inbreeding, and mutation load of two 'living fossil' tree species of Dipteronia.</title>
        <authorList>
            <person name="Feng Y."/>
            <person name="Comes H.P."/>
            <person name="Chen J."/>
            <person name="Zhu S."/>
            <person name="Lu R."/>
            <person name="Zhang X."/>
            <person name="Li P."/>
            <person name="Qiu J."/>
            <person name="Olsen K.M."/>
            <person name="Qiu Y."/>
        </authorList>
    </citation>
    <scope>NUCLEOTIDE SEQUENCE</scope>
    <source>
        <strain evidence="7">NBL</strain>
    </source>
</reference>
<dbReference type="SUPFAM" id="SSF56112">
    <property type="entry name" value="Protein kinase-like (PK-like)"/>
    <property type="match status" value="1"/>
</dbReference>
<dbReference type="Proteomes" id="UP001281410">
    <property type="component" value="Unassembled WGS sequence"/>
</dbReference>
<protein>
    <recommendedName>
        <fullName evidence="6">Protein kinase domain-containing protein</fullName>
    </recommendedName>
</protein>
<proteinExistence type="predicted"/>
<dbReference type="InterPro" id="IPR000719">
    <property type="entry name" value="Prot_kinase_dom"/>
</dbReference>
<dbReference type="GO" id="GO:0007346">
    <property type="term" value="P:regulation of mitotic cell cycle"/>
    <property type="evidence" value="ECO:0007669"/>
    <property type="project" value="TreeGrafter"/>
</dbReference>
<dbReference type="InterPro" id="IPR011009">
    <property type="entry name" value="Kinase-like_dom_sf"/>
</dbReference>
<name>A0AAE0EHQ7_9ROSI</name>
<dbReference type="GO" id="GO:0004674">
    <property type="term" value="F:protein serine/threonine kinase activity"/>
    <property type="evidence" value="ECO:0007669"/>
    <property type="project" value="UniProtKB-KW"/>
</dbReference>
<evidence type="ECO:0000313" key="8">
    <source>
        <dbReference type="Proteomes" id="UP001281410"/>
    </source>
</evidence>
<dbReference type="GO" id="GO:0005634">
    <property type="term" value="C:nucleus"/>
    <property type="evidence" value="ECO:0007669"/>
    <property type="project" value="TreeGrafter"/>
</dbReference>
<dbReference type="GO" id="GO:0005524">
    <property type="term" value="F:ATP binding"/>
    <property type="evidence" value="ECO:0007669"/>
    <property type="project" value="UniProtKB-KW"/>
</dbReference>
<keyword evidence="2" id="KW-0808">Transferase</keyword>
<gene>
    <name evidence="7" type="ORF">Dsin_000667</name>
</gene>
<keyword evidence="5" id="KW-0067">ATP-binding</keyword>
<sequence length="107" mass="11818">MKTLSDNVSACDSFDKFGNMKYLAPEFILDLKNYSNALDMWSVGCIFAEMVLKKPLFPGKIDGTPKDIDCLLAVKVAGLEEDGLDLPSRSCVPMTRYQNGEFLVGSK</sequence>
<evidence type="ECO:0000256" key="3">
    <source>
        <dbReference type="ARBA" id="ARBA00022741"/>
    </source>
</evidence>
<comment type="caution">
    <text evidence="7">The sequence shown here is derived from an EMBL/GenBank/DDBJ whole genome shotgun (WGS) entry which is preliminary data.</text>
</comment>
<evidence type="ECO:0000256" key="1">
    <source>
        <dbReference type="ARBA" id="ARBA00022527"/>
    </source>
</evidence>
<dbReference type="PROSITE" id="PS50011">
    <property type="entry name" value="PROTEIN_KINASE_DOM"/>
    <property type="match status" value="1"/>
</dbReference>
<keyword evidence="4" id="KW-0418">Kinase</keyword>
<keyword evidence="8" id="KW-1185">Reference proteome</keyword>
<evidence type="ECO:0000256" key="5">
    <source>
        <dbReference type="ARBA" id="ARBA00022840"/>
    </source>
</evidence>
<organism evidence="7 8">
    <name type="scientific">Dipteronia sinensis</name>
    <dbReference type="NCBI Taxonomy" id="43782"/>
    <lineage>
        <taxon>Eukaryota</taxon>
        <taxon>Viridiplantae</taxon>
        <taxon>Streptophyta</taxon>
        <taxon>Embryophyta</taxon>
        <taxon>Tracheophyta</taxon>
        <taxon>Spermatophyta</taxon>
        <taxon>Magnoliopsida</taxon>
        <taxon>eudicotyledons</taxon>
        <taxon>Gunneridae</taxon>
        <taxon>Pentapetalae</taxon>
        <taxon>rosids</taxon>
        <taxon>malvids</taxon>
        <taxon>Sapindales</taxon>
        <taxon>Sapindaceae</taxon>
        <taxon>Hippocastanoideae</taxon>
        <taxon>Acereae</taxon>
        <taxon>Dipteronia</taxon>
    </lineage>
</organism>
<dbReference type="PANTHER" id="PTHR24056:SF107">
    <property type="entry name" value="CYCLIN-DEPENDENT KINASE 11A-RELATED"/>
    <property type="match status" value="1"/>
</dbReference>
<dbReference type="PANTHER" id="PTHR24056">
    <property type="entry name" value="CELL DIVISION PROTEIN KINASE"/>
    <property type="match status" value="1"/>
</dbReference>
<dbReference type="EMBL" id="JANJYJ010000001">
    <property type="protein sequence ID" value="KAK3228786.1"/>
    <property type="molecule type" value="Genomic_DNA"/>
</dbReference>
<dbReference type="Pfam" id="PF00069">
    <property type="entry name" value="Pkinase"/>
    <property type="match status" value="1"/>
</dbReference>